<reference evidence="4 5" key="1">
    <citation type="submission" date="2017-01" db="EMBL/GenBank/DDBJ databases">
        <title>Novel large sulfur bacteria in the metagenomes of groundwater-fed chemosynthetic microbial mats in the Lake Huron basin.</title>
        <authorList>
            <person name="Sharrar A.M."/>
            <person name="Flood B.E."/>
            <person name="Bailey J.V."/>
            <person name="Jones D.S."/>
            <person name="Biddanda B."/>
            <person name="Ruberg S.A."/>
            <person name="Marcus D.N."/>
            <person name="Dick G.J."/>
        </authorList>
    </citation>
    <scope>NUCLEOTIDE SEQUENCE [LARGE SCALE GENOMIC DNA]</scope>
    <source>
        <strain evidence="4">A7</strain>
    </source>
</reference>
<keyword evidence="2" id="KW-1133">Transmembrane helix</keyword>
<dbReference type="PANTHER" id="PTHR10566">
    <property type="entry name" value="CHAPERONE-ACTIVITY OF BC1 COMPLEX CABC1 -RELATED"/>
    <property type="match status" value="1"/>
</dbReference>
<evidence type="ECO:0000256" key="2">
    <source>
        <dbReference type="SAM" id="Phobius"/>
    </source>
</evidence>
<keyword evidence="2" id="KW-0472">Membrane</keyword>
<dbReference type="InterPro" id="IPR050154">
    <property type="entry name" value="UbiB_kinase"/>
</dbReference>
<keyword evidence="2" id="KW-0812">Transmembrane</keyword>
<feature type="domain" description="ABC1 atypical kinase-like" evidence="3">
    <location>
        <begin position="99"/>
        <end position="344"/>
    </location>
</feature>
<gene>
    <name evidence="4" type="ORF">BWK72_08355</name>
</gene>
<dbReference type="AlphaFoldDB" id="A0A1W9KUT1"/>
<dbReference type="InterPro" id="IPR004147">
    <property type="entry name" value="ABC1_dom"/>
</dbReference>
<evidence type="ECO:0000256" key="1">
    <source>
        <dbReference type="ARBA" id="ARBA00009670"/>
    </source>
</evidence>
<sequence length="568" mass="62620">MLIETLGAARDMGRLNEIAGVLVRHGLGDSVRRLGLADRLERAGHALHWEHAADLARLEPPVQVRLALEELGPAFVKLGQILAGRADLFGPDWITEFEKLHSHVPAVPLAQLLPQLREDLGGEPGDVFARFDAEPLAAASIAQVHRAQLKDGTEVVVKIRRPGISEVIEADLRLLGRLAALAEAELPALKPYRPQLLVREFAKSLQRELNLATECHNAERIAANMAAQPFIVIPRVHWAHTRERVNVQDFINGIPGDQLAQLTAEAGFNRRLLAERGARAVLKMIVQDGFFHADPHPGNVFYLSGNRVAFIDFGMVGRLSARRREELLQLLLGLVERNPQAVADILLDWAGDEHGVNPSQLESEIEAFVDQYHGTPLAQLSLGQMLSDVTVILRDHHLGLPADLALLIKAFISLEGMGRELDPDFHMASEATPMLREVVRAGYRPQVLARRAWQTLRRTLAMAEQLPHDVSRLMRNARRGRLQIHIELAHLKRVGDQIDRAANRLSMALVIAALIIGSSIVMNVRGGPTLLGLPALGLMGFIGAAVGGMWLVRSIWRSSHNRSADDDV</sequence>
<protein>
    <submittedName>
        <fullName evidence="4">Ubiquinone biosynthesis protein UbiB</fullName>
    </submittedName>
</protein>
<accession>A0A1W9KUT1</accession>
<organism evidence="4 5">
    <name type="scientific">Rhodoferax ferrireducens</name>
    <dbReference type="NCBI Taxonomy" id="192843"/>
    <lineage>
        <taxon>Bacteria</taxon>
        <taxon>Pseudomonadati</taxon>
        <taxon>Pseudomonadota</taxon>
        <taxon>Betaproteobacteria</taxon>
        <taxon>Burkholderiales</taxon>
        <taxon>Comamonadaceae</taxon>
        <taxon>Rhodoferax</taxon>
    </lineage>
</organism>
<keyword evidence="4" id="KW-0830">Ubiquinone</keyword>
<dbReference type="PANTHER" id="PTHR10566:SF113">
    <property type="entry name" value="PROTEIN ACTIVITY OF BC1 COMPLEX KINASE 7, CHLOROPLASTIC"/>
    <property type="match status" value="1"/>
</dbReference>
<evidence type="ECO:0000259" key="3">
    <source>
        <dbReference type="Pfam" id="PF03109"/>
    </source>
</evidence>
<comment type="similarity">
    <text evidence="1">Belongs to the protein kinase superfamily. ADCK protein kinase family.</text>
</comment>
<dbReference type="SUPFAM" id="SSF56112">
    <property type="entry name" value="Protein kinase-like (PK-like)"/>
    <property type="match status" value="1"/>
</dbReference>
<evidence type="ECO:0000313" key="4">
    <source>
        <dbReference type="EMBL" id="OQW88298.1"/>
    </source>
</evidence>
<dbReference type="Proteomes" id="UP000192505">
    <property type="component" value="Unassembled WGS sequence"/>
</dbReference>
<dbReference type="InterPro" id="IPR011009">
    <property type="entry name" value="Kinase-like_dom_sf"/>
</dbReference>
<comment type="caution">
    <text evidence="4">The sequence shown here is derived from an EMBL/GenBank/DDBJ whole genome shotgun (WGS) entry which is preliminary data.</text>
</comment>
<proteinExistence type="inferred from homology"/>
<evidence type="ECO:0000313" key="5">
    <source>
        <dbReference type="Proteomes" id="UP000192505"/>
    </source>
</evidence>
<feature type="transmembrane region" description="Helical" evidence="2">
    <location>
        <begin position="505"/>
        <end position="524"/>
    </location>
</feature>
<feature type="transmembrane region" description="Helical" evidence="2">
    <location>
        <begin position="530"/>
        <end position="552"/>
    </location>
</feature>
<dbReference type="CDD" id="cd05121">
    <property type="entry name" value="ABC1_ADCK3-like"/>
    <property type="match status" value="1"/>
</dbReference>
<dbReference type="EMBL" id="MTEI01000004">
    <property type="protein sequence ID" value="OQW88298.1"/>
    <property type="molecule type" value="Genomic_DNA"/>
</dbReference>
<dbReference type="Pfam" id="PF03109">
    <property type="entry name" value="ABC1"/>
    <property type="match status" value="1"/>
</dbReference>
<name>A0A1W9KUT1_9BURK</name>